<comment type="caution">
    <text evidence="1">The sequence shown here is derived from an EMBL/GenBank/DDBJ whole genome shotgun (WGS) entry which is preliminary data.</text>
</comment>
<reference evidence="2" key="1">
    <citation type="journal article" date="2019" name="Int. J. Syst. Evol. Microbiol.">
        <title>The Global Catalogue of Microorganisms (GCM) 10K type strain sequencing project: providing services to taxonomists for standard genome sequencing and annotation.</title>
        <authorList>
            <consortium name="The Broad Institute Genomics Platform"/>
            <consortium name="The Broad Institute Genome Sequencing Center for Infectious Disease"/>
            <person name="Wu L."/>
            <person name="Ma J."/>
        </authorList>
    </citation>
    <scope>NUCLEOTIDE SEQUENCE [LARGE SCALE GENOMIC DNA]</scope>
    <source>
        <strain evidence="2">CGMCC 1.15461</strain>
    </source>
</reference>
<keyword evidence="2" id="KW-1185">Reference proteome</keyword>
<accession>A0ABQ1K0Y4</accession>
<proteinExistence type="predicted"/>
<organism evidence="1 2">
    <name type="scientific">Flavobacterium suaedae</name>
    <dbReference type="NCBI Taxonomy" id="1767027"/>
    <lineage>
        <taxon>Bacteria</taxon>
        <taxon>Pseudomonadati</taxon>
        <taxon>Bacteroidota</taxon>
        <taxon>Flavobacteriia</taxon>
        <taxon>Flavobacteriales</taxon>
        <taxon>Flavobacteriaceae</taxon>
        <taxon>Flavobacterium</taxon>
    </lineage>
</organism>
<gene>
    <name evidence="1" type="ORF">GCM10007424_25940</name>
</gene>
<dbReference type="Proteomes" id="UP000615760">
    <property type="component" value="Unassembled WGS sequence"/>
</dbReference>
<name>A0ABQ1K0Y4_9FLAO</name>
<sequence>MPKEDRQARNDDFFNRFSKHTITAKHTGKFGDDYLVLRKNGTFIYRNNVFGVFVNYYCGTYSLEGNTLQLNFDYDRISPETGNTLTVATDSDGDACFKAGYYTFSITDKNMYRVIAGL</sequence>
<protein>
    <submittedName>
        <fullName evidence="1">Uncharacterized protein</fullName>
    </submittedName>
</protein>
<evidence type="ECO:0000313" key="1">
    <source>
        <dbReference type="EMBL" id="GGB84701.1"/>
    </source>
</evidence>
<evidence type="ECO:0000313" key="2">
    <source>
        <dbReference type="Proteomes" id="UP000615760"/>
    </source>
</evidence>
<dbReference type="EMBL" id="BMJE01000007">
    <property type="protein sequence ID" value="GGB84701.1"/>
    <property type="molecule type" value="Genomic_DNA"/>
</dbReference>